<evidence type="ECO:0000313" key="18">
    <source>
        <dbReference type="EMBL" id="KAG1789589.1"/>
    </source>
</evidence>
<dbReference type="Gene3D" id="3.40.50.1240">
    <property type="entry name" value="Phosphoglycerate mutase-like"/>
    <property type="match status" value="1"/>
</dbReference>
<feature type="active site" description="Nucleophile" evidence="16">
    <location>
        <position position="66"/>
    </location>
</feature>
<comment type="catalytic activity">
    <reaction evidence="12">
        <text>1D-myo-inositol 1,2,4,5,6-pentakisphosphate + H2O = 1D-myo-inositol 1,2,5,6-tetrakisphosphate + phosphate</text>
        <dbReference type="Rhea" id="RHEA:77115"/>
        <dbReference type="ChEBI" id="CHEBI:15377"/>
        <dbReference type="ChEBI" id="CHEBI:43474"/>
        <dbReference type="ChEBI" id="CHEBI:57798"/>
        <dbReference type="ChEBI" id="CHEBI:195535"/>
    </reaction>
    <physiologicalReaction direction="left-to-right" evidence="12">
        <dbReference type="Rhea" id="RHEA:77116"/>
    </physiologicalReaction>
</comment>
<keyword evidence="5 17" id="KW-1015">Disulfide bond</keyword>
<keyword evidence="4" id="KW-0378">Hydrolase</keyword>
<dbReference type="GO" id="GO:0003993">
    <property type="term" value="F:acid phosphatase activity"/>
    <property type="evidence" value="ECO:0007669"/>
    <property type="project" value="TreeGrafter"/>
</dbReference>
<dbReference type="EMBL" id="JABBWE010000057">
    <property type="protein sequence ID" value="KAG1789589.1"/>
    <property type="molecule type" value="Genomic_DNA"/>
</dbReference>
<feature type="active site" description="Proton donor" evidence="16">
    <location>
        <position position="333"/>
    </location>
</feature>
<evidence type="ECO:0000313" key="19">
    <source>
        <dbReference type="Proteomes" id="UP000719766"/>
    </source>
</evidence>
<keyword evidence="6" id="KW-0325">Glycoprotein</keyword>
<feature type="disulfide bond" evidence="17">
    <location>
        <begin position="239"/>
        <end position="253"/>
    </location>
</feature>
<comment type="catalytic activity">
    <reaction evidence="13">
        <text>1D-myo-inositol hexakisphosphate + H2O = 1D-myo-inositol 1,2,4,5,6-pentakisphosphate + phosphate</text>
        <dbReference type="Rhea" id="RHEA:16989"/>
        <dbReference type="ChEBI" id="CHEBI:15377"/>
        <dbReference type="ChEBI" id="CHEBI:43474"/>
        <dbReference type="ChEBI" id="CHEBI:57798"/>
        <dbReference type="ChEBI" id="CHEBI:58130"/>
        <dbReference type="EC" id="3.1.3.8"/>
    </reaction>
    <physiologicalReaction direction="left-to-right" evidence="13">
        <dbReference type="Rhea" id="RHEA:16990"/>
    </physiologicalReaction>
</comment>
<dbReference type="PANTHER" id="PTHR20963:SF24">
    <property type="entry name" value="3-PHYTASE B"/>
    <property type="match status" value="1"/>
</dbReference>
<evidence type="ECO:0000256" key="13">
    <source>
        <dbReference type="ARBA" id="ARBA00043788"/>
    </source>
</evidence>
<dbReference type="InterPro" id="IPR000560">
    <property type="entry name" value="His_Pase_clade-2"/>
</dbReference>
<comment type="catalytic activity">
    <reaction evidence="10">
        <text>1D-myo-inositol 1,2-bisphosphate + H2O = 1D-myo-inositol 2-phosphate + phosphate</text>
        <dbReference type="Rhea" id="RHEA:77135"/>
        <dbReference type="ChEBI" id="CHEBI:15377"/>
        <dbReference type="ChEBI" id="CHEBI:43474"/>
        <dbReference type="ChEBI" id="CHEBI:84142"/>
        <dbReference type="ChEBI" id="CHEBI:195539"/>
    </reaction>
    <physiologicalReaction direction="left-to-right" evidence="10">
        <dbReference type="Rhea" id="RHEA:77136"/>
    </physiologicalReaction>
</comment>
<dbReference type="InterPro" id="IPR016274">
    <property type="entry name" value="Histidine_acid_Pase_euk"/>
</dbReference>
<evidence type="ECO:0000256" key="5">
    <source>
        <dbReference type="ARBA" id="ARBA00023157"/>
    </source>
</evidence>
<feature type="disulfide bond" evidence="17">
    <location>
        <begin position="54"/>
        <end position="382"/>
    </location>
</feature>
<evidence type="ECO:0000256" key="16">
    <source>
        <dbReference type="PIRSR" id="PIRSR000894-1"/>
    </source>
</evidence>
<dbReference type="Proteomes" id="UP000719766">
    <property type="component" value="Unassembled WGS sequence"/>
</dbReference>
<feature type="disulfide bond" evidence="17">
    <location>
        <begin position="406"/>
        <end position="413"/>
    </location>
</feature>
<evidence type="ECO:0000256" key="14">
    <source>
        <dbReference type="ARBA" id="ARBA00044106"/>
    </source>
</evidence>
<protein>
    <recommendedName>
        <fullName evidence="14">Phytase A</fullName>
    </recommendedName>
    <alternativeName>
        <fullName evidence="15">Histidine acid phosphatase phyA</fullName>
    </alternativeName>
    <alternativeName>
        <fullName evidence="8">Myo-inositol hexakisphosphate phosphohydrolase A</fullName>
    </alternativeName>
    <alternativeName>
        <fullName evidence="7">Myo-inositol-hexaphosphate 3-phosphohydrolase A</fullName>
    </alternativeName>
</protein>
<feature type="disulfide bond" evidence="17">
    <location>
        <begin position="193"/>
        <end position="436"/>
    </location>
</feature>
<sequence length="439" mass="49170">MTVLLSGRHFGLLPRLASEINSTSRILFSESQQFWGPYTPYYPVEEYQQPPIGCSITQASTLLQRHGARYPTSGASKRIQRSLQKLLNASKYTDMKLEFLRSYQWHLGVADLVPLGSTQSFHSGAEIYHRYSHLVDDHMLPFVRASGGDRVVMSAVNWTAGFADASRQLYHPSVSVIISEADTSNNTLKNSMCPNSRASKNETNTWRDIFSPSIVHRLNTAAVGAEILSQDIPELMSLCAFETVSEEKESQFCDLFSLQEFQAYEHYQDLQKYYMTGYGNPLGRVQGVGYVNELLARLKGTPVEDHTQTNTTLDSSPITFPLDRTVYADFSHDDEMVAIYSALGLFPQTHPPSSTEASPQSTWVVSRLVPFSGRMITEKMQCFEAGIPRDFIRILINDEIQPLAFCGAGDGLCGLEAFVDSQIYARHNGDGDFEKCFLE</sequence>
<evidence type="ECO:0000256" key="9">
    <source>
        <dbReference type="ARBA" id="ARBA00043670"/>
    </source>
</evidence>
<name>A0A9P7AHI0_9AGAM</name>
<comment type="caution">
    <text evidence="18">The sequence shown here is derived from an EMBL/GenBank/DDBJ whole genome shotgun (WGS) entry which is preliminary data.</text>
</comment>
<dbReference type="PIRSF" id="PIRSF000894">
    <property type="entry name" value="Acid_phosphatase"/>
    <property type="match status" value="1"/>
</dbReference>
<organism evidence="18 19">
    <name type="scientific">Suillus plorans</name>
    <dbReference type="NCBI Taxonomy" id="116603"/>
    <lineage>
        <taxon>Eukaryota</taxon>
        <taxon>Fungi</taxon>
        <taxon>Dikarya</taxon>
        <taxon>Basidiomycota</taxon>
        <taxon>Agaricomycotina</taxon>
        <taxon>Agaricomycetes</taxon>
        <taxon>Agaricomycetidae</taxon>
        <taxon>Boletales</taxon>
        <taxon>Suillineae</taxon>
        <taxon>Suillaceae</taxon>
        <taxon>Suillus</taxon>
    </lineage>
</organism>
<evidence type="ECO:0000256" key="7">
    <source>
        <dbReference type="ARBA" id="ARBA00041857"/>
    </source>
</evidence>
<evidence type="ECO:0000256" key="1">
    <source>
        <dbReference type="ARBA" id="ARBA00004613"/>
    </source>
</evidence>
<accession>A0A9P7AHI0</accession>
<keyword evidence="19" id="KW-1185">Reference proteome</keyword>
<dbReference type="GeneID" id="64592985"/>
<evidence type="ECO:0000256" key="6">
    <source>
        <dbReference type="ARBA" id="ARBA00023180"/>
    </source>
</evidence>
<evidence type="ECO:0000256" key="17">
    <source>
        <dbReference type="PIRSR" id="PIRSR000894-2"/>
    </source>
</evidence>
<gene>
    <name evidence="18" type="ORF">HD556DRAFT_1274976</name>
</gene>
<evidence type="ECO:0000256" key="15">
    <source>
        <dbReference type="ARBA" id="ARBA00044262"/>
    </source>
</evidence>
<comment type="catalytic activity">
    <reaction evidence="9">
        <text>1D-myo-inositol 1,2,5,6-tetrakisphosphate + H2O = 1D-myo-inositol 1,2,6-trisphosphate + phosphate</text>
        <dbReference type="Rhea" id="RHEA:77119"/>
        <dbReference type="ChEBI" id="CHEBI:15377"/>
        <dbReference type="ChEBI" id="CHEBI:43474"/>
        <dbReference type="ChEBI" id="CHEBI:195535"/>
        <dbReference type="ChEBI" id="CHEBI:195537"/>
    </reaction>
    <physiologicalReaction direction="left-to-right" evidence="9">
        <dbReference type="Rhea" id="RHEA:77120"/>
    </physiologicalReaction>
</comment>
<dbReference type="RefSeq" id="XP_041156637.1">
    <property type="nucleotide sequence ID" value="XM_041299221.1"/>
</dbReference>
<evidence type="ECO:0000256" key="2">
    <source>
        <dbReference type="ARBA" id="ARBA00011245"/>
    </source>
</evidence>
<dbReference type="OrthoDB" id="6509975at2759"/>
<dbReference type="PANTHER" id="PTHR20963">
    <property type="entry name" value="MULTIPLE INOSITOL POLYPHOSPHATE PHOSPHATASE-RELATED"/>
    <property type="match status" value="1"/>
</dbReference>
<comment type="subcellular location">
    <subcellularLocation>
        <location evidence="1">Secreted</location>
    </subcellularLocation>
</comment>
<evidence type="ECO:0000256" key="12">
    <source>
        <dbReference type="ARBA" id="ARBA00043748"/>
    </source>
</evidence>
<dbReference type="CDD" id="cd07061">
    <property type="entry name" value="HP_HAP_like"/>
    <property type="match status" value="1"/>
</dbReference>
<evidence type="ECO:0000256" key="3">
    <source>
        <dbReference type="ARBA" id="ARBA00022525"/>
    </source>
</evidence>
<evidence type="ECO:0000256" key="11">
    <source>
        <dbReference type="ARBA" id="ARBA00043721"/>
    </source>
</evidence>
<evidence type="ECO:0000256" key="8">
    <source>
        <dbReference type="ARBA" id="ARBA00042300"/>
    </source>
</evidence>
<dbReference type="GO" id="GO:0005576">
    <property type="term" value="C:extracellular region"/>
    <property type="evidence" value="ECO:0007669"/>
    <property type="project" value="UniProtKB-SubCell"/>
</dbReference>
<proteinExistence type="predicted"/>
<dbReference type="InterPro" id="IPR029033">
    <property type="entry name" value="His_PPase_superfam"/>
</dbReference>
<evidence type="ECO:0000256" key="10">
    <source>
        <dbReference type="ARBA" id="ARBA00043675"/>
    </source>
</evidence>
<dbReference type="AlphaFoldDB" id="A0A9P7AHI0"/>
<dbReference type="Pfam" id="PF00328">
    <property type="entry name" value="His_Phos_2"/>
    <property type="match status" value="1"/>
</dbReference>
<keyword evidence="3" id="KW-0964">Secreted</keyword>
<comment type="subunit">
    <text evidence="2">Monomer.</text>
</comment>
<reference evidence="18" key="1">
    <citation type="journal article" date="2020" name="New Phytol.">
        <title>Comparative genomics reveals dynamic genome evolution in host specialist ectomycorrhizal fungi.</title>
        <authorList>
            <person name="Lofgren L.A."/>
            <person name="Nguyen N.H."/>
            <person name="Vilgalys R."/>
            <person name="Ruytinx J."/>
            <person name="Liao H.L."/>
            <person name="Branco S."/>
            <person name="Kuo A."/>
            <person name="LaButti K."/>
            <person name="Lipzen A."/>
            <person name="Andreopoulos W."/>
            <person name="Pangilinan J."/>
            <person name="Riley R."/>
            <person name="Hundley H."/>
            <person name="Na H."/>
            <person name="Barry K."/>
            <person name="Grigoriev I.V."/>
            <person name="Stajich J.E."/>
            <person name="Kennedy P.G."/>
        </authorList>
    </citation>
    <scope>NUCLEOTIDE SEQUENCE</scope>
    <source>
        <strain evidence="18">S12</strain>
    </source>
</reference>
<dbReference type="GO" id="GO:0016158">
    <property type="term" value="F:inositol hexakisphosphate 3-phosphatase activity"/>
    <property type="evidence" value="ECO:0007669"/>
    <property type="project" value="UniProtKB-EC"/>
</dbReference>
<dbReference type="SUPFAM" id="SSF53254">
    <property type="entry name" value="Phosphoglycerate mutase-like"/>
    <property type="match status" value="1"/>
</dbReference>
<evidence type="ECO:0000256" key="4">
    <source>
        <dbReference type="ARBA" id="ARBA00022801"/>
    </source>
</evidence>
<comment type="catalytic activity">
    <reaction evidence="11">
        <text>1D-myo-inositol 1,2,6-trisphosphate + H2O = 1D-myo-inositol 1,2-bisphosphate + phosphate</text>
        <dbReference type="Rhea" id="RHEA:77131"/>
        <dbReference type="ChEBI" id="CHEBI:15377"/>
        <dbReference type="ChEBI" id="CHEBI:43474"/>
        <dbReference type="ChEBI" id="CHEBI:195537"/>
        <dbReference type="ChEBI" id="CHEBI:195539"/>
    </reaction>
    <physiologicalReaction direction="left-to-right" evidence="11">
        <dbReference type="Rhea" id="RHEA:77132"/>
    </physiologicalReaction>
</comment>